<keyword evidence="4" id="KW-1185">Reference proteome</keyword>
<accession>A0A848EGC1</accession>
<dbReference type="PANTHER" id="PTHR42928:SF5">
    <property type="entry name" value="BLR1237 PROTEIN"/>
    <property type="match status" value="1"/>
</dbReference>
<dbReference type="InterPro" id="IPR005064">
    <property type="entry name" value="BUG"/>
</dbReference>
<gene>
    <name evidence="3" type="ORF">GWK16_17570</name>
</gene>
<feature type="signal peptide" evidence="2">
    <location>
        <begin position="1"/>
        <end position="24"/>
    </location>
</feature>
<evidence type="ECO:0000256" key="1">
    <source>
        <dbReference type="ARBA" id="ARBA00006987"/>
    </source>
</evidence>
<dbReference type="Gene3D" id="3.40.190.10">
    <property type="entry name" value="Periplasmic binding protein-like II"/>
    <property type="match status" value="1"/>
</dbReference>
<reference evidence="3 4" key="1">
    <citation type="submission" date="2020-03" db="EMBL/GenBank/DDBJ databases">
        <authorList>
            <person name="Sun Q."/>
        </authorList>
    </citation>
    <scope>NUCLEOTIDE SEQUENCE [LARGE SCALE GENOMIC DNA]</scope>
    <source>
        <strain evidence="3 4">JC162</strain>
    </source>
</reference>
<dbReference type="PIRSF" id="PIRSF017082">
    <property type="entry name" value="YflP"/>
    <property type="match status" value="1"/>
</dbReference>
<proteinExistence type="inferred from homology"/>
<dbReference type="Proteomes" id="UP000548582">
    <property type="component" value="Unassembled WGS sequence"/>
</dbReference>
<evidence type="ECO:0000256" key="2">
    <source>
        <dbReference type="SAM" id="SignalP"/>
    </source>
</evidence>
<protein>
    <submittedName>
        <fullName evidence="3">Tripartite tricarboxylate transporter substrate binding protein</fullName>
    </submittedName>
</protein>
<dbReference type="CDD" id="cd07012">
    <property type="entry name" value="PBP2_Bug_TTT"/>
    <property type="match status" value="1"/>
</dbReference>
<evidence type="ECO:0000313" key="4">
    <source>
        <dbReference type="Proteomes" id="UP000548582"/>
    </source>
</evidence>
<dbReference type="RefSeq" id="WP_170055286.1">
    <property type="nucleotide sequence ID" value="NZ_JABBKX010000006.1"/>
</dbReference>
<dbReference type="SUPFAM" id="SSF53850">
    <property type="entry name" value="Periplasmic binding protein-like II"/>
    <property type="match status" value="1"/>
</dbReference>
<sequence length="321" mass="33225">MNRRALLAAMPAAALLPAAAGAQAWPDQPVRAIVPFAPGSATDTVARVVAEGMRPALGQPVVVENRAGANGLIGAEAVARAAPDGNTVLIGTNSTNAAANALFRRVPFDMENGFIPVSTIATVPLLVAVKADSPYRTLADLIAAAKARPEGITFASASSSQRVATESLAAMAGIKMLHVPYRSSPLAVQDVLSGRVDLFIADQAVILPQAQAGALRILAVTSGQRSGAVPEIPTVREAGSLPDYEVIAWFALFVPAATPADRVAKLNTAVVTSLGTAEVRQRLGTFGMDIRPSTPAEAVAFVRAETVKWTNAIRQAGIEPE</sequence>
<organism evidence="3 4">
    <name type="scientific">Neoroseomonas marina</name>
    <dbReference type="NCBI Taxonomy" id="1232220"/>
    <lineage>
        <taxon>Bacteria</taxon>
        <taxon>Pseudomonadati</taxon>
        <taxon>Pseudomonadota</taxon>
        <taxon>Alphaproteobacteria</taxon>
        <taxon>Acetobacterales</taxon>
        <taxon>Acetobacteraceae</taxon>
        <taxon>Neoroseomonas</taxon>
    </lineage>
</organism>
<comment type="caution">
    <text evidence="3">The sequence shown here is derived from an EMBL/GenBank/DDBJ whole genome shotgun (WGS) entry which is preliminary data.</text>
</comment>
<name>A0A848EGC1_9PROT</name>
<dbReference type="PANTHER" id="PTHR42928">
    <property type="entry name" value="TRICARBOXYLATE-BINDING PROTEIN"/>
    <property type="match status" value="1"/>
</dbReference>
<dbReference type="InterPro" id="IPR042100">
    <property type="entry name" value="Bug_dom1"/>
</dbReference>
<dbReference type="AlphaFoldDB" id="A0A848EGC1"/>
<feature type="chain" id="PRO_5032538047" evidence="2">
    <location>
        <begin position="25"/>
        <end position="321"/>
    </location>
</feature>
<keyword evidence="2" id="KW-0732">Signal</keyword>
<dbReference type="Pfam" id="PF03401">
    <property type="entry name" value="TctC"/>
    <property type="match status" value="1"/>
</dbReference>
<dbReference type="Gene3D" id="3.40.190.150">
    <property type="entry name" value="Bordetella uptake gene, domain 1"/>
    <property type="match status" value="1"/>
</dbReference>
<comment type="similarity">
    <text evidence="1">Belongs to the UPF0065 (bug) family.</text>
</comment>
<evidence type="ECO:0000313" key="3">
    <source>
        <dbReference type="EMBL" id="NMJ43062.1"/>
    </source>
</evidence>
<dbReference type="EMBL" id="JABBKX010000006">
    <property type="protein sequence ID" value="NMJ43062.1"/>
    <property type="molecule type" value="Genomic_DNA"/>
</dbReference>